<dbReference type="Proteomes" id="UP000472320">
    <property type="component" value="Unassembled WGS sequence"/>
</dbReference>
<comment type="caution">
    <text evidence="1">The sequence shown here is derived from an EMBL/GenBank/DDBJ whole genome shotgun (WGS) entry which is preliminary data.</text>
</comment>
<protein>
    <submittedName>
        <fullName evidence="1">Uncharacterized protein</fullName>
    </submittedName>
</protein>
<dbReference type="AlphaFoldDB" id="A0A6L6QGG9"/>
<proteinExistence type="predicted"/>
<dbReference type="EMBL" id="WNKX01000007">
    <property type="protein sequence ID" value="MTW11231.1"/>
    <property type="molecule type" value="Genomic_DNA"/>
</dbReference>
<accession>A0A6L6QGG9</accession>
<evidence type="ECO:0000313" key="1">
    <source>
        <dbReference type="EMBL" id="MTW11231.1"/>
    </source>
</evidence>
<dbReference type="RefSeq" id="WP_155454189.1">
    <property type="nucleotide sequence ID" value="NZ_WNKX01000007.1"/>
</dbReference>
<keyword evidence="2" id="KW-1185">Reference proteome</keyword>
<reference evidence="1 2" key="1">
    <citation type="submission" date="2019-11" db="EMBL/GenBank/DDBJ databases">
        <title>Type strains purchased from KCTC, JCM and DSMZ.</title>
        <authorList>
            <person name="Lu H."/>
        </authorList>
    </citation>
    <scope>NUCLEOTIDE SEQUENCE [LARGE SCALE GENOMIC DNA]</scope>
    <source>
        <strain evidence="1 2">JCM 31587</strain>
    </source>
</reference>
<organism evidence="1 2">
    <name type="scientific">Massilia eburnea</name>
    <dbReference type="NCBI Taxonomy" id="1776165"/>
    <lineage>
        <taxon>Bacteria</taxon>
        <taxon>Pseudomonadati</taxon>
        <taxon>Pseudomonadota</taxon>
        <taxon>Betaproteobacteria</taxon>
        <taxon>Burkholderiales</taxon>
        <taxon>Oxalobacteraceae</taxon>
        <taxon>Telluria group</taxon>
        <taxon>Massilia</taxon>
    </lineage>
</organism>
<dbReference type="OrthoDB" id="8770285at2"/>
<sequence length="393" mass="43287">MMSFSVTMRGRRAAADLSETVERLAKLTGRSIAETERFLAMPAVAVKRGVDLRTANRYQAALEDCGVYATIERESIAETSLDGIPEGFRKLPEQLRQADREHRYTDRIHAVMVGLLADGVDGPGLRFAMEQNLKGMCGGQISIEGLLRYFSSDRLDTILRDAAYTIDVYRRGGYRHVVNYGYGGGNQISAADSIFFTLAARRYEALLAILHDHGLLSPEGRLPSSVVLRDGKGELLRSQGQRVQFCHLDSPYVQSGTIEGCHAIGVEVTRPLRNGLLCTAMIPYANLMMDGGAFRPLPQEATLECRTLNGYALPQVPELKLKGNLEVELDLQTPPASQEHQAFFAGFPARVRERSGGRIEAARLAPGLFLVGRNLEQAAQVVTQVLEPLRLRS</sequence>
<evidence type="ECO:0000313" key="2">
    <source>
        <dbReference type="Proteomes" id="UP000472320"/>
    </source>
</evidence>
<gene>
    <name evidence="1" type="ORF">GM658_11570</name>
</gene>
<name>A0A6L6QGG9_9BURK</name>